<sequence>MPDCRTLIFYRILFWDEGYPPSHILFVNAVPYARISTCTER</sequence>
<proteinExistence type="predicted"/>
<name>C0BEK1_9FIRM</name>
<dbReference type="Proteomes" id="UP000003793">
    <property type="component" value="Unassembled WGS sequence"/>
</dbReference>
<evidence type="ECO:0000313" key="2">
    <source>
        <dbReference type="Proteomes" id="UP000003793"/>
    </source>
</evidence>
<dbReference type="EMBL" id="ABVR01000045">
    <property type="protein sequence ID" value="EEG88278.1"/>
    <property type="molecule type" value="Genomic_DNA"/>
</dbReference>
<reference evidence="1 2" key="1">
    <citation type="submission" date="2009-02" db="EMBL/GenBank/DDBJ databases">
        <authorList>
            <person name="Fulton L."/>
            <person name="Clifton S."/>
            <person name="Fulton B."/>
            <person name="Xu J."/>
            <person name="Minx P."/>
            <person name="Pepin K.H."/>
            <person name="Johnson M."/>
            <person name="Bhonagiri V."/>
            <person name="Nash W.E."/>
            <person name="Mardis E.R."/>
            <person name="Wilson R.K."/>
        </authorList>
    </citation>
    <scope>NUCLEOTIDE SEQUENCE [LARGE SCALE GENOMIC DNA]</scope>
    <source>
        <strain evidence="1 2">ATCC 27758</strain>
    </source>
</reference>
<dbReference type="HOGENOM" id="CLU_3268594_0_0_9"/>
<evidence type="ECO:0000313" key="1">
    <source>
        <dbReference type="EMBL" id="EEG88278.1"/>
    </source>
</evidence>
<organism evidence="1 2">
    <name type="scientific">Coprococcus comes ATCC 27758</name>
    <dbReference type="NCBI Taxonomy" id="470146"/>
    <lineage>
        <taxon>Bacteria</taxon>
        <taxon>Bacillati</taxon>
        <taxon>Bacillota</taxon>
        <taxon>Clostridia</taxon>
        <taxon>Lachnospirales</taxon>
        <taxon>Lachnospiraceae</taxon>
        <taxon>Coprococcus</taxon>
    </lineage>
</organism>
<accession>C0BEK1</accession>
<comment type="caution">
    <text evidence="1">The sequence shown here is derived from an EMBL/GenBank/DDBJ whole genome shotgun (WGS) entry which is preliminary data.</text>
</comment>
<reference evidence="1 2" key="2">
    <citation type="submission" date="2009-03" db="EMBL/GenBank/DDBJ databases">
        <title>Draft genome sequence of Coprococcus comes (ATCC 27758).</title>
        <authorList>
            <person name="Sudarsanam P."/>
            <person name="Ley R."/>
            <person name="Guruge J."/>
            <person name="Turnbaugh P.J."/>
            <person name="Mahowald M."/>
            <person name="Liep D."/>
            <person name="Gordon J."/>
        </authorList>
    </citation>
    <scope>NUCLEOTIDE SEQUENCE [LARGE SCALE GENOMIC DNA]</scope>
    <source>
        <strain evidence="1 2">ATCC 27758</strain>
    </source>
</reference>
<gene>
    <name evidence="1" type="ORF">COPCOM_03613</name>
</gene>
<protein>
    <submittedName>
        <fullName evidence="1">Uncharacterized protein</fullName>
    </submittedName>
</protein>
<dbReference type="AlphaFoldDB" id="C0BEK1"/>